<evidence type="ECO:0000313" key="2">
    <source>
        <dbReference type="Proteomes" id="UP001259832"/>
    </source>
</evidence>
<dbReference type="AlphaFoldDB" id="A0AAD9LIE2"/>
<gene>
    <name evidence="1" type="ORF">P3T76_009560</name>
</gene>
<organism evidence="1 2">
    <name type="scientific">Phytophthora citrophthora</name>
    <dbReference type="NCBI Taxonomy" id="4793"/>
    <lineage>
        <taxon>Eukaryota</taxon>
        <taxon>Sar</taxon>
        <taxon>Stramenopiles</taxon>
        <taxon>Oomycota</taxon>
        <taxon>Peronosporomycetes</taxon>
        <taxon>Peronosporales</taxon>
        <taxon>Peronosporaceae</taxon>
        <taxon>Phytophthora</taxon>
    </lineage>
</organism>
<name>A0AAD9LIE2_9STRA</name>
<sequence length="99" mass="10786">MRIFLPAGYDVTGTGDDAKARLLRAGRDAESNILEFLTAENIKARAHGTVVKTLKRLHGAGKLDDRILQFQRLQQEGKVLDDSPVKSVRVLSPCGGNTV</sequence>
<evidence type="ECO:0000313" key="1">
    <source>
        <dbReference type="EMBL" id="KAK1937823.1"/>
    </source>
</evidence>
<comment type="caution">
    <text evidence="1">The sequence shown here is derived from an EMBL/GenBank/DDBJ whole genome shotgun (WGS) entry which is preliminary data.</text>
</comment>
<proteinExistence type="predicted"/>
<keyword evidence="2" id="KW-1185">Reference proteome</keyword>
<reference evidence="1" key="1">
    <citation type="submission" date="2023-08" db="EMBL/GenBank/DDBJ databases">
        <title>Reference Genome Resource for the Citrus Pathogen Phytophthora citrophthora.</title>
        <authorList>
            <person name="Moller H."/>
            <person name="Coetzee B."/>
            <person name="Rose L.J."/>
            <person name="Van Niekerk J.M."/>
        </authorList>
    </citation>
    <scope>NUCLEOTIDE SEQUENCE</scope>
    <source>
        <strain evidence="1">STE-U-9442</strain>
    </source>
</reference>
<accession>A0AAD9LIE2</accession>
<dbReference type="EMBL" id="JASMQC010000019">
    <property type="protein sequence ID" value="KAK1937823.1"/>
    <property type="molecule type" value="Genomic_DNA"/>
</dbReference>
<dbReference type="Proteomes" id="UP001259832">
    <property type="component" value="Unassembled WGS sequence"/>
</dbReference>
<protein>
    <submittedName>
        <fullName evidence="1">Uncharacterized protein</fullName>
    </submittedName>
</protein>